<keyword evidence="3" id="KW-1185">Reference proteome</keyword>
<keyword evidence="2" id="KW-0413">Isomerase</keyword>
<dbReference type="Proteomes" id="UP000307790">
    <property type="component" value="Unassembled WGS sequence"/>
</dbReference>
<keyword evidence="1" id="KW-0732">Signal</keyword>
<feature type="signal peptide" evidence="1">
    <location>
        <begin position="1"/>
        <end position="25"/>
    </location>
</feature>
<organism evidence="2 3">
    <name type="scientific">Thalassotalea litorea</name>
    <dbReference type="NCBI Taxonomy" id="2020715"/>
    <lineage>
        <taxon>Bacteria</taxon>
        <taxon>Pseudomonadati</taxon>
        <taxon>Pseudomonadota</taxon>
        <taxon>Gammaproteobacteria</taxon>
        <taxon>Alteromonadales</taxon>
        <taxon>Colwelliaceae</taxon>
        <taxon>Thalassotalea</taxon>
    </lineage>
</organism>
<gene>
    <name evidence="2" type="ORF">FE810_03685</name>
</gene>
<protein>
    <submittedName>
        <fullName evidence="2">9-hexadecenoic acid cis-trans isomerase</fullName>
    </submittedName>
</protein>
<feature type="chain" id="PRO_5024400675" evidence="1">
    <location>
        <begin position="26"/>
        <end position="784"/>
    </location>
</feature>
<evidence type="ECO:0000313" key="2">
    <source>
        <dbReference type="EMBL" id="TLU67389.1"/>
    </source>
</evidence>
<dbReference type="InterPro" id="IPR010706">
    <property type="entry name" value="Fatty_acid_cis-trans_isomerase"/>
</dbReference>
<dbReference type="OrthoDB" id="9809746at2"/>
<proteinExistence type="predicted"/>
<dbReference type="EMBL" id="VCBC01000003">
    <property type="protein sequence ID" value="TLU67389.1"/>
    <property type="molecule type" value="Genomic_DNA"/>
</dbReference>
<accession>A0A5R9IRZ2</accession>
<name>A0A5R9IRZ2_9GAMM</name>
<comment type="caution">
    <text evidence="2">The sequence shown here is derived from an EMBL/GenBank/DDBJ whole genome shotgun (WGS) entry which is preliminary data.</text>
</comment>
<dbReference type="AlphaFoldDB" id="A0A5R9IRZ2"/>
<evidence type="ECO:0000256" key="1">
    <source>
        <dbReference type="SAM" id="SignalP"/>
    </source>
</evidence>
<reference evidence="2 3" key="1">
    <citation type="submission" date="2019-05" db="EMBL/GenBank/DDBJ databases">
        <title>Genome sequences of Thalassotalea litorea 1K03283.</title>
        <authorList>
            <person name="Zhang D."/>
        </authorList>
    </citation>
    <scope>NUCLEOTIDE SEQUENCE [LARGE SCALE GENOMIC DNA]</scope>
    <source>
        <strain evidence="2 3">MCCC 1K03283</strain>
    </source>
</reference>
<sequence length="784" mass="90367">MLKHCATVLLLLLALTTLSPFSASVAGTQESLNTKTAKQPQVHTTQIDFQQQIQPILDKRCVVCHGCYDAPCQLKLGSFDGITRGANKDPVYQGERILAADPTRLFEDAQTTEQWREMDFHPVLNEGNKEGKRDPLQSLLVKMLQQKRDHPLPNSKTLPDSFKLSLNRSLECPTEEEHTKYQKKTPLWGMPYALPGISQSEHQQLIDWVNAGTPDNRSNSLANALQQKVDEWEAYFNQDSNKHQLVNRYLYEHLFLAHLYFPEAEKSDQQPQFFRLYRSKTPPGKPLEIIATRRPFDDPNVARVYYRLMPLQETLVDKLHMPFALTQERQDKWHDWFYQPHYQVDKLPDYMPKNASNPFITFAALPTDARYRFMLDEAQYSIMQFIKGAVCRGQIALNVINDHFWVVFSNPDIELPEYDEVFMEKARATLELPAEADSNALPTNWLAYAKAEREYLDVKAEYIKNHLEGQLPITLDLLWNGDGNNDNVALTIFRHFDAASVVKGLVGENPQTVWVITYPLFERIHYLLVAGYDVYGNVGHQLNSRVYMDFLRMEGETSFLSLLPKANRKTVREQWYRGSISPVEKYIQNGSNFAHETHIKYQTSEPLPELLGMIKEHVGAAQSTVHTVYPGLTDNAISEIKALNRSIGVAASILPQASLVLVQGNDDTPYIYSLLSHNAYSNISHIFAEKGRRRSNEDTMTMAHGVMTSHPNALFKLDHSEIEEFTEQIRQMKNESDYEKLLDRFGVRRTDNKFWAFSDELHRTYQQQAIINFGYFDYNRLENR</sequence>
<dbReference type="GO" id="GO:0016853">
    <property type="term" value="F:isomerase activity"/>
    <property type="evidence" value="ECO:0007669"/>
    <property type="project" value="UniProtKB-KW"/>
</dbReference>
<evidence type="ECO:0000313" key="3">
    <source>
        <dbReference type="Proteomes" id="UP000307790"/>
    </source>
</evidence>
<dbReference type="Pfam" id="PF06934">
    <property type="entry name" value="CTI"/>
    <property type="match status" value="1"/>
</dbReference>